<dbReference type="Proteomes" id="UP000187455">
    <property type="component" value="Unassembled WGS sequence"/>
</dbReference>
<dbReference type="AlphaFoldDB" id="A0A1R0H081"/>
<evidence type="ECO:0000313" key="2">
    <source>
        <dbReference type="Proteomes" id="UP000187455"/>
    </source>
</evidence>
<comment type="caution">
    <text evidence="1">The sequence shown here is derived from an EMBL/GenBank/DDBJ whole genome shotgun (WGS) entry which is preliminary data.</text>
</comment>
<accession>A0A1R0H081</accession>
<protein>
    <recommendedName>
        <fullName evidence="3">PH domain-containing protein</fullName>
    </recommendedName>
</protein>
<dbReference type="EMBL" id="LSSL01001447">
    <property type="protein sequence ID" value="OLY82527.1"/>
    <property type="molecule type" value="Genomic_DNA"/>
</dbReference>
<gene>
    <name evidence="1" type="ORF">AYI68_g3351</name>
</gene>
<dbReference type="InterPro" id="IPR011993">
    <property type="entry name" value="PH-like_dom_sf"/>
</dbReference>
<dbReference type="SUPFAM" id="SSF50729">
    <property type="entry name" value="PH domain-like"/>
    <property type="match status" value="1"/>
</dbReference>
<sequence length="385" mass="45160">MTFENNARILKNDALTDPGSGPYNDLDLISINTLKKIYNKRKVMSTSRFRFIYSNIFAKHHQRILENSLSVKEIQFNLTPTGYTSSLIKLDNEVYISNIFHSPVVICEPILHLNSSQYFTQSEVPEISQKLLQIDGKKFSLLKATTNKFHNRTFHFDFSQQRIIWNSKKKHVSRAVDLESVYEFRFGQSAFDTLRTQNTMSTGKREFSIVLFFIQGCNFKTLTLFASNVVDFNDWVFSLKLYALNKHPVRSINDLKRWEAIVKKRQKWEQEIQTKQARLNFLVNKYSLDSFPPDPNCITPLSQKTNVFEKISIYDKFESNKTYYTSFYNIFSNQRKSWDDLVFGMKNPLLSFISEELESHKILLSNNGIIFPDFKKFILNVQKVL</sequence>
<dbReference type="Gene3D" id="2.30.29.30">
    <property type="entry name" value="Pleckstrin-homology domain (PH domain)/Phosphotyrosine-binding domain (PTB)"/>
    <property type="match status" value="1"/>
</dbReference>
<dbReference type="OrthoDB" id="269822at2759"/>
<organism evidence="1 2">
    <name type="scientific">Smittium mucronatum</name>
    <dbReference type="NCBI Taxonomy" id="133383"/>
    <lineage>
        <taxon>Eukaryota</taxon>
        <taxon>Fungi</taxon>
        <taxon>Fungi incertae sedis</taxon>
        <taxon>Zoopagomycota</taxon>
        <taxon>Kickxellomycotina</taxon>
        <taxon>Harpellomycetes</taxon>
        <taxon>Harpellales</taxon>
        <taxon>Legeriomycetaceae</taxon>
        <taxon>Smittium</taxon>
    </lineage>
</organism>
<name>A0A1R0H081_9FUNG</name>
<keyword evidence="2" id="KW-1185">Reference proteome</keyword>
<evidence type="ECO:0008006" key="3">
    <source>
        <dbReference type="Google" id="ProtNLM"/>
    </source>
</evidence>
<proteinExistence type="predicted"/>
<reference evidence="1 2" key="1">
    <citation type="journal article" date="2016" name="Mol. Biol. Evol.">
        <title>Genome-Wide Survey of Gut Fungi (Harpellales) Reveals the First Horizontally Transferred Ubiquitin Gene from a Mosquito Host.</title>
        <authorList>
            <person name="Wang Y."/>
            <person name="White M.M."/>
            <person name="Kvist S."/>
            <person name="Moncalvo J.M."/>
        </authorList>
    </citation>
    <scope>NUCLEOTIDE SEQUENCE [LARGE SCALE GENOMIC DNA]</scope>
    <source>
        <strain evidence="1 2">ALG-7-W6</strain>
    </source>
</reference>
<evidence type="ECO:0000313" key="1">
    <source>
        <dbReference type="EMBL" id="OLY82527.1"/>
    </source>
</evidence>
<dbReference type="STRING" id="133383.A0A1R0H081"/>